<reference evidence="3 4" key="1">
    <citation type="journal article" date="2020" name="IScience">
        <title>Genome Sequencing of the Endangered Kingdonia uniflora (Circaeasteraceae, Ranunculales) Reveals Potential Mechanisms of Evolutionary Specialization.</title>
        <authorList>
            <person name="Sun Y."/>
            <person name="Deng T."/>
            <person name="Zhang A."/>
            <person name="Moore M.J."/>
            <person name="Landis J.B."/>
            <person name="Lin N."/>
            <person name="Zhang H."/>
            <person name="Zhang X."/>
            <person name="Huang J."/>
            <person name="Zhang X."/>
            <person name="Sun H."/>
            <person name="Wang H."/>
        </authorList>
    </citation>
    <scope>NUCLEOTIDE SEQUENCE [LARGE SCALE GENOMIC DNA]</scope>
    <source>
        <strain evidence="3">TB1705</strain>
        <tissue evidence="3">Leaf</tissue>
    </source>
</reference>
<gene>
    <name evidence="3" type="ORF">GIB67_012455</name>
</gene>
<protein>
    <recommendedName>
        <fullName evidence="5">Transmembrane protein</fullName>
    </recommendedName>
</protein>
<dbReference type="Proteomes" id="UP000541444">
    <property type="component" value="Unassembled WGS sequence"/>
</dbReference>
<name>A0A7J7MVI7_9MAGN</name>
<dbReference type="PANTHER" id="PTHR34189">
    <property type="entry name" value="TRANSMEMBRANE PROTEIN"/>
    <property type="match status" value="1"/>
</dbReference>
<proteinExistence type="predicted"/>
<feature type="region of interest" description="Disordered" evidence="1">
    <location>
        <begin position="1"/>
        <end position="32"/>
    </location>
</feature>
<organism evidence="3 4">
    <name type="scientific">Kingdonia uniflora</name>
    <dbReference type="NCBI Taxonomy" id="39325"/>
    <lineage>
        <taxon>Eukaryota</taxon>
        <taxon>Viridiplantae</taxon>
        <taxon>Streptophyta</taxon>
        <taxon>Embryophyta</taxon>
        <taxon>Tracheophyta</taxon>
        <taxon>Spermatophyta</taxon>
        <taxon>Magnoliopsida</taxon>
        <taxon>Ranunculales</taxon>
        <taxon>Circaeasteraceae</taxon>
        <taxon>Kingdonia</taxon>
    </lineage>
</organism>
<dbReference type="PANTHER" id="PTHR34189:SF4">
    <property type="entry name" value="TRANSMEMBRANE PROTEIN"/>
    <property type="match status" value="1"/>
</dbReference>
<comment type="caution">
    <text evidence="3">The sequence shown here is derived from an EMBL/GenBank/DDBJ whole genome shotgun (WGS) entry which is preliminary data.</text>
</comment>
<keyword evidence="4" id="KW-1185">Reference proteome</keyword>
<evidence type="ECO:0000256" key="1">
    <source>
        <dbReference type="SAM" id="MobiDB-lite"/>
    </source>
</evidence>
<dbReference type="AlphaFoldDB" id="A0A7J7MVI7"/>
<feature type="transmembrane region" description="Helical" evidence="2">
    <location>
        <begin position="56"/>
        <end position="75"/>
    </location>
</feature>
<evidence type="ECO:0008006" key="5">
    <source>
        <dbReference type="Google" id="ProtNLM"/>
    </source>
</evidence>
<evidence type="ECO:0000313" key="3">
    <source>
        <dbReference type="EMBL" id="KAF6158812.1"/>
    </source>
</evidence>
<dbReference type="EMBL" id="JACGCM010001217">
    <property type="protein sequence ID" value="KAF6158812.1"/>
    <property type="molecule type" value="Genomic_DNA"/>
</dbReference>
<keyword evidence="2" id="KW-0812">Transmembrane</keyword>
<sequence>MHRSASTIRTSEEFYVHGGGGGGGSSHTSDNEELPMYDPVSDFAKKEKLRMKFAENAIHLIPLILVLCAITLWFFSNPEVDMVNKDDSINPRIEGLTIDGDLDVTGSETGLLSSLDLEDFDAPKQMAVQKARRLFMRMFR</sequence>
<dbReference type="OrthoDB" id="759788at2759"/>
<evidence type="ECO:0000256" key="2">
    <source>
        <dbReference type="SAM" id="Phobius"/>
    </source>
</evidence>
<accession>A0A7J7MVI7</accession>
<evidence type="ECO:0000313" key="4">
    <source>
        <dbReference type="Proteomes" id="UP000541444"/>
    </source>
</evidence>
<keyword evidence="2" id="KW-1133">Transmembrane helix</keyword>
<keyword evidence="2" id="KW-0472">Membrane</keyword>